<accession>W2JYX9</accession>
<dbReference type="OrthoDB" id="88561at2759"/>
<evidence type="ECO:0000313" key="1">
    <source>
        <dbReference type="EMBL" id="ETL77514.1"/>
    </source>
</evidence>
<dbReference type="Proteomes" id="UP000054423">
    <property type="component" value="Unassembled WGS sequence"/>
</dbReference>
<dbReference type="EMBL" id="KI683605">
    <property type="protein sequence ID" value="ETL77514.1"/>
    <property type="molecule type" value="Genomic_DNA"/>
</dbReference>
<sequence>MHRKTSEITAYYACKESKVPEVLWHVRYPGSSLKARVKPAFKNKDEFKTVVKLRLNWRNDNPTPFVSLLEGKDNALKWAEI</sequence>
<organism evidence="1">
    <name type="scientific">Phytophthora nicotianae</name>
    <name type="common">Potato buckeye rot agent</name>
    <name type="synonym">Phytophthora parasitica</name>
    <dbReference type="NCBI Taxonomy" id="4792"/>
    <lineage>
        <taxon>Eukaryota</taxon>
        <taxon>Sar</taxon>
        <taxon>Stramenopiles</taxon>
        <taxon>Oomycota</taxon>
        <taxon>Peronosporomycetes</taxon>
        <taxon>Peronosporales</taxon>
        <taxon>Peronosporaceae</taxon>
        <taxon>Phytophthora</taxon>
    </lineage>
</organism>
<gene>
    <name evidence="1" type="ORF">L917_21544</name>
</gene>
<dbReference type="VEuPathDB" id="FungiDB:PPTG_05825"/>
<protein>
    <submittedName>
        <fullName evidence="1">Uncharacterized protein</fullName>
    </submittedName>
</protein>
<dbReference type="AlphaFoldDB" id="W2JYX9"/>
<proteinExistence type="predicted"/>
<name>W2JYX9_PHYNI</name>
<reference evidence="1" key="1">
    <citation type="submission" date="2013-11" db="EMBL/GenBank/DDBJ databases">
        <title>The Genome Sequence of Phytophthora parasitica CHvinca01.</title>
        <authorList>
            <consortium name="The Broad Institute Genomics Platform"/>
            <person name="Russ C."/>
            <person name="Tyler B."/>
            <person name="Panabieres F."/>
            <person name="Shan W."/>
            <person name="Tripathy S."/>
            <person name="Grunwald N."/>
            <person name="Machado M."/>
            <person name="Johnson C.S."/>
            <person name="Arredondo F."/>
            <person name="Hong C."/>
            <person name="Coffey M."/>
            <person name="Young S.K."/>
            <person name="Zeng Q."/>
            <person name="Gargeya S."/>
            <person name="Fitzgerald M."/>
            <person name="Abouelleil A."/>
            <person name="Alvarado L."/>
            <person name="Chapman S.B."/>
            <person name="Gainer-Dewar J."/>
            <person name="Goldberg J."/>
            <person name="Griggs A."/>
            <person name="Gujja S."/>
            <person name="Hansen M."/>
            <person name="Howarth C."/>
            <person name="Imamovic A."/>
            <person name="Ireland A."/>
            <person name="Larimer J."/>
            <person name="McCowan C."/>
            <person name="Murphy C."/>
            <person name="Pearson M."/>
            <person name="Poon T.W."/>
            <person name="Priest M."/>
            <person name="Roberts A."/>
            <person name="Saif S."/>
            <person name="Shea T."/>
            <person name="Sykes S."/>
            <person name="Wortman J."/>
            <person name="Nusbaum C."/>
            <person name="Birren B."/>
        </authorList>
    </citation>
    <scope>NUCLEOTIDE SEQUENCE [LARGE SCALE GENOMIC DNA]</scope>
    <source>
        <strain evidence="1">CHvinca01</strain>
    </source>
</reference>